<name>A0A6C0HE69_9ZZZZ</name>
<dbReference type="CDD" id="cd00761">
    <property type="entry name" value="Glyco_tranf_GTA_type"/>
    <property type="match status" value="1"/>
</dbReference>
<reference evidence="2" key="1">
    <citation type="journal article" date="2020" name="Nature">
        <title>Giant virus diversity and host interactions through global metagenomics.</title>
        <authorList>
            <person name="Schulz F."/>
            <person name="Roux S."/>
            <person name="Paez-Espino D."/>
            <person name="Jungbluth S."/>
            <person name="Walsh D.A."/>
            <person name="Denef V.J."/>
            <person name="McMahon K.D."/>
            <person name="Konstantinidis K.T."/>
            <person name="Eloe-Fadrosh E.A."/>
            <person name="Kyrpides N.C."/>
            <person name="Woyke T."/>
        </authorList>
    </citation>
    <scope>NUCLEOTIDE SEQUENCE</scope>
    <source>
        <strain evidence="2">GVMAG-M-3300023179-97</strain>
    </source>
</reference>
<sequence length="571" mass="64250">MPPGLSLLHVVIVYNKENTFGLQKDASILSKLLISAGRSIGKSIGGIKLIDMREPPIVCDICIHLEIPQPVWFQWAKYTIMFVNHEWWLESWNGYLDQFDVAMFRDEFSMKKSALQNGIVVPWCCDIVPKNTNKKGLVWFLGGSVNKRAAAESILPLWKESYPNLSVFTTTELSVQVSSNVHIHVGFLSEKDKEAMSHEALGHICISRAESLGYPAIEAESYGGYMILNTLPCFQEYFGMSKHISWVKTPIDDKGYAVFERDNCSLQLDNALHGFINGSIPSFEETVAVNKERKEACIKGLGKMLQMCLDSGREGLPKQMPPLLTFEDCPFISIVTLVYNRPKFIENACLNLLTTDYPKEKIEWVVIDDSDPDASPSNRVIQFQNKFPGVVTYIPLVRKTPIGVKRNIAIEKAKHSVILMMDDDDYYPSTSFRRRVAYLQKGRREYGCAVCTTIAMYDLRTGISAVNVPPYTLSLGERCSEATLTFTRDFWNARKFEAVDMAEGENFIKGRESLVAEMPPQQIIVALSHGSNTSRRKSPEGKAGCFWGFPRELLVFLHGLVGVSIEEDTSS</sequence>
<protein>
    <recommendedName>
        <fullName evidence="1">Glycosyltransferase 2-like domain-containing protein</fullName>
    </recommendedName>
</protein>
<dbReference type="SUPFAM" id="SSF53448">
    <property type="entry name" value="Nucleotide-diphospho-sugar transferases"/>
    <property type="match status" value="1"/>
</dbReference>
<dbReference type="InterPro" id="IPR001173">
    <property type="entry name" value="Glyco_trans_2-like"/>
</dbReference>
<dbReference type="InterPro" id="IPR029044">
    <property type="entry name" value="Nucleotide-diphossugar_trans"/>
</dbReference>
<organism evidence="2">
    <name type="scientific">viral metagenome</name>
    <dbReference type="NCBI Taxonomy" id="1070528"/>
    <lineage>
        <taxon>unclassified sequences</taxon>
        <taxon>metagenomes</taxon>
        <taxon>organismal metagenomes</taxon>
    </lineage>
</organism>
<dbReference type="AlphaFoldDB" id="A0A6C0HE69"/>
<proteinExistence type="predicted"/>
<dbReference type="Gene3D" id="3.90.550.10">
    <property type="entry name" value="Spore Coat Polysaccharide Biosynthesis Protein SpsA, Chain A"/>
    <property type="match status" value="1"/>
</dbReference>
<accession>A0A6C0HE69</accession>
<dbReference type="PANTHER" id="PTHR22916:SF64">
    <property type="entry name" value="TRANSFERASE, PUTATIVE-RELATED"/>
    <property type="match status" value="1"/>
</dbReference>
<dbReference type="EMBL" id="MN739942">
    <property type="protein sequence ID" value="QHT78921.1"/>
    <property type="molecule type" value="Genomic_DNA"/>
</dbReference>
<feature type="domain" description="Glycosyltransferase 2-like" evidence="1">
    <location>
        <begin position="333"/>
        <end position="447"/>
    </location>
</feature>
<evidence type="ECO:0000259" key="1">
    <source>
        <dbReference type="Pfam" id="PF00535"/>
    </source>
</evidence>
<dbReference type="PANTHER" id="PTHR22916">
    <property type="entry name" value="GLYCOSYLTRANSFERASE"/>
    <property type="match status" value="1"/>
</dbReference>
<dbReference type="Pfam" id="PF00535">
    <property type="entry name" value="Glycos_transf_2"/>
    <property type="match status" value="1"/>
</dbReference>
<evidence type="ECO:0000313" key="2">
    <source>
        <dbReference type="EMBL" id="QHT78921.1"/>
    </source>
</evidence>